<evidence type="ECO:0000313" key="2">
    <source>
        <dbReference type="EMBL" id="GBL79086.1"/>
    </source>
</evidence>
<dbReference type="OrthoDB" id="6428881at2759"/>
<protein>
    <submittedName>
        <fullName evidence="2">Uncharacterized protein</fullName>
    </submittedName>
</protein>
<comment type="caution">
    <text evidence="2">The sequence shown here is derived from an EMBL/GenBank/DDBJ whole genome shotgun (WGS) entry which is preliminary data.</text>
</comment>
<dbReference type="Proteomes" id="UP000499080">
    <property type="component" value="Unassembled WGS sequence"/>
</dbReference>
<gene>
    <name evidence="2" type="ORF">AVEN_49024_1</name>
</gene>
<organism evidence="2 3">
    <name type="scientific">Araneus ventricosus</name>
    <name type="common">Orbweaver spider</name>
    <name type="synonym">Epeira ventricosa</name>
    <dbReference type="NCBI Taxonomy" id="182803"/>
    <lineage>
        <taxon>Eukaryota</taxon>
        <taxon>Metazoa</taxon>
        <taxon>Ecdysozoa</taxon>
        <taxon>Arthropoda</taxon>
        <taxon>Chelicerata</taxon>
        <taxon>Arachnida</taxon>
        <taxon>Araneae</taxon>
        <taxon>Araneomorphae</taxon>
        <taxon>Entelegynae</taxon>
        <taxon>Araneoidea</taxon>
        <taxon>Araneidae</taxon>
        <taxon>Araneus</taxon>
    </lineage>
</organism>
<name>A0A4Y2AIL3_ARAVE</name>
<sequence>MTRTSPELAPPLQASAPRQREEVLKESYLTLHCKYAVQEPPSEVLLFFRICPSSSIQRMFSPPVVFLLLVGVAHSSISSYQPFNAIKQLSDIENNLDPLKTSSNRKALQSNRVLGCDMEEIVETVGLNELQELIEAVALRKGTNPFAVLKMLYKRMKNKEEIEENIMNSIDAIPLPELLSPPIIDVPSQPRLPPSSSHAPYSLPSNDPLSASDEENTNVVIIPVAPDDPIQNNFPNKFPPVMKPDLKVRNEAPFVLGNVAPPVPKMNHVLPAVFPILTPMKSNHLRPPLGATVRVNSGDARNPINRDITVTVSPLMTLIEALRQAEVKYQNVLGLTHDMDVITFTHSLSVDCYIVNRINDVVKSEESGWKITIVDRDGQIVYDGFCLPNGKDVLVKPGTVIFLSYISL</sequence>
<feature type="region of interest" description="Disordered" evidence="1">
    <location>
        <begin position="185"/>
        <end position="213"/>
    </location>
</feature>
<reference evidence="2 3" key="1">
    <citation type="journal article" date="2019" name="Sci. Rep.">
        <title>Orb-weaving spider Araneus ventricosus genome elucidates the spidroin gene catalogue.</title>
        <authorList>
            <person name="Kono N."/>
            <person name="Nakamura H."/>
            <person name="Ohtoshi R."/>
            <person name="Moran D.A.P."/>
            <person name="Shinohara A."/>
            <person name="Yoshida Y."/>
            <person name="Fujiwara M."/>
            <person name="Mori M."/>
            <person name="Tomita M."/>
            <person name="Arakawa K."/>
        </authorList>
    </citation>
    <scope>NUCLEOTIDE SEQUENCE [LARGE SCALE GENOMIC DNA]</scope>
</reference>
<evidence type="ECO:0000313" key="3">
    <source>
        <dbReference type="Proteomes" id="UP000499080"/>
    </source>
</evidence>
<dbReference type="AlphaFoldDB" id="A0A4Y2AIL3"/>
<proteinExistence type="predicted"/>
<feature type="compositionally biased region" description="Polar residues" evidence="1">
    <location>
        <begin position="194"/>
        <end position="209"/>
    </location>
</feature>
<accession>A0A4Y2AIL3</accession>
<keyword evidence="3" id="KW-1185">Reference proteome</keyword>
<evidence type="ECO:0000256" key="1">
    <source>
        <dbReference type="SAM" id="MobiDB-lite"/>
    </source>
</evidence>
<dbReference type="EMBL" id="BGPR01000017">
    <property type="protein sequence ID" value="GBL79086.1"/>
    <property type="molecule type" value="Genomic_DNA"/>
</dbReference>